<feature type="transmembrane region" description="Helical" evidence="1">
    <location>
        <begin position="80"/>
        <end position="104"/>
    </location>
</feature>
<accession>A0AAV1WQ59</accession>
<sequence>MGTFTLKPIRESQQRKLTSAECFWLVHPMVLSPLISMVVSKVLSSSLTSLLGLEACLSISMMLMLLHLSLYVHRKIILSCYLWMTAVIYFCLCFGLVLFVTNVFNF</sequence>
<evidence type="ECO:0000313" key="2">
    <source>
        <dbReference type="EMBL" id="CAL0311108.1"/>
    </source>
</evidence>
<evidence type="ECO:0000313" key="3">
    <source>
        <dbReference type="Proteomes" id="UP001497480"/>
    </source>
</evidence>
<feature type="transmembrane region" description="Helical" evidence="1">
    <location>
        <begin position="21"/>
        <end position="43"/>
    </location>
</feature>
<organism evidence="2 3">
    <name type="scientific">Lupinus luteus</name>
    <name type="common">European yellow lupine</name>
    <dbReference type="NCBI Taxonomy" id="3873"/>
    <lineage>
        <taxon>Eukaryota</taxon>
        <taxon>Viridiplantae</taxon>
        <taxon>Streptophyta</taxon>
        <taxon>Embryophyta</taxon>
        <taxon>Tracheophyta</taxon>
        <taxon>Spermatophyta</taxon>
        <taxon>Magnoliopsida</taxon>
        <taxon>eudicotyledons</taxon>
        <taxon>Gunneridae</taxon>
        <taxon>Pentapetalae</taxon>
        <taxon>rosids</taxon>
        <taxon>fabids</taxon>
        <taxon>Fabales</taxon>
        <taxon>Fabaceae</taxon>
        <taxon>Papilionoideae</taxon>
        <taxon>50 kb inversion clade</taxon>
        <taxon>genistoids sensu lato</taxon>
        <taxon>core genistoids</taxon>
        <taxon>Genisteae</taxon>
        <taxon>Lupinus</taxon>
    </lineage>
</organism>
<feature type="transmembrane region" description="Helical" evidence="1">
    <location>
        <begin position="49"/>
        <end position="68"/>
    </location>
</feature>
<evidence type="ECO:0008006" key="4">
    <source>
        <dbReference type="Google" id="ProtNLM"/>
    </source>
</evidence>
<dbReference type="Proteomes" id="UP001497480">
    <property type="component" value="Unassembled WGS sequence"/>
</dbReference>
<dbReference type="AlphaFoldDB" id="A0AAV1WQ59"/>
<evidence type="ECO:0000256" key="1">
    <source>
        <dbReference type="SAM" id="Phobius"/>
    </source>
</evidence>
<dbReference type="EMBL" id="CAXHTB010000008">
    <property type="protein sequence ID" value="CAL0311108.1"/>
    <property type="molecule type" value="Genomic_DNA"/>
</dbReference>
<keyword evidence="1" id="KW-1133">Transmembrane helix</keyword>
<name>A0AAV1WQ59_LUPLU</name>
<reference evidence="2 3" key="1">
    <citation type="submission" date="2024-03" db="EMBL/GenBank/DDBJ databases">
        <authorList>
            <person name="Martinez-Hernandez J."/>
        </authorList>
    </citation>
    <scope>NUCLEOTIDE SEQUENCE [LARGE SCALE GENOMIC DNA]</scope>
</reference>
<proteinExistence type="predicted"/>
<keyword evidence="3" id="KW-1185">Reference proteome</keyword>
<protein>
    <recommendedName>
        <fullName evidence="4">Succinate dehydrogenase subunit 4</fullName>
    </recommendedName>
</protein>
<keyword evidence="1" id="KW-0472">Membrane</keyword>
<comment type="caution">
    <text evidence="2">The sequence shown here is derived from an EMBL/GenBank/DDBJ whole genome shotgun (WGS) entry which is preliminary data.</text>
</comment>
<gene>
    <name evidence="2" type="ORF">LLUT_LOCUS12168</name>
</gene>
<keyword evidence="1" id="KW-0812">Transmembrane</keyword>